<sequence length="529" mass="59710">MESARCPQCNYSTKFQPPIPDPSEATIRLAQTNEPPPSNMLRVFSTTYLDSCACLEDVSNQILQMETSLKALREEQTRLRGIAKTYKQILHPIRRLPPEILREIFQLVERADHRFVTLDGSVKRSFLRNTLSSSRFPWILGQVSHLWREVALSCMDLWSNIGFELPDTTFSQEALARMVAQLMLQIQRSGTQPLSIHMKSHHKLSACNPLLVTICAHSTRWENLYLRLAQDGPGALQLLGTMIKGNIPNLQRLRLVSNTEAGIPDNTVCDAFSIAPQLHRVIIFDSPGFSRYLRIGWNQMTHAYVNVPEVEELSSTLKRLHNVRYLSLMYQKRDIFDGPPVTLPHLRTLFIIIRPSKDHTVGVNTLLERLFTPNLHDLRLSIKGTKAGSFPQFLTRSVATLRNFSLKAEELTSRTVIQLLECVPGLESLLLWGACDEVLNGLAEMVYTGKPRVVPELQVLGLFGEKKFADPSLVALVGDRIAGGSQVNRLRKVELESTLGVSEETVVWLRDAVQVDVVGYRDAWTMPNV</sequence>
<proteinExistence type="predicted"/>
<dbReference type="Proteomes" id="UP001383192">
    <property type="component" value="Unassembled WGS sequence"/>
</dbReference>
<dbReference type="Gene3D" id="3.80.10.10">
    <property type="entry name" value="Ribonuclease Inhibitor"/>
    <property type="match status" value="1"/>
</dbReference>
<protein>
    <recommendedName>
        <fullName evidence="3">F-box domain-containing protein</fullName>
    </recommendedName>
</protein>
<comment type="caution">
    <text evidence="1">The sequence shown here is derived from an EMBL/GenBank/DDBJ whole genome shotgun (WGS) entry which is preliminary data.</text>
</comment>
<gene>
    <name evidence="1" type="ORF">VNI00_006679</name>
</gene>
<evidence type="ECO:0000313" key="2">
    <source>
        <dbReference type="Proteomes" id="UP001383192"/>
    </source>
</evidence>
<keyword evidence="2" id="KW-1185">Reference proteome</keyword>
<evidence type="ECO:0000313" key="1">
    <source>
        <dbReference type="EMBL" id="KAK7047448.1"/>
    </source>
</evidence>
<dbReference type="InterPro" id="IPR032675">
    <property type="entry name" value="LRR_dom_sf"/>
</dbReference>
<accession>A0AAW0D543</accession>
<dbReference type="SUPFAM" id="SSF52047">
    <property type="entry name" value="RNI-like"/>
    <property type="match status" value="1"/>
</dbReference>
<dbReference type="AlphaFoldDB" id="A0AAW0D543"/>
<evidence type="ECO:0008006" key="3">
    <source>
        <dbReference type="Google" id="ProtNLM"/>
    </source>
</evidence>
<dbReference type="EMBL" id="JAYKXP010000020">
    <property type="protein sequence ID" value="KAK7047448.1"/>
    <property type="molecule type" value="Genomic_DNA"/>
</dbReference>
<name>A0AAW0D543_9AGAR</name>
<reference evidence="1 2" key="1">
    <citation type="submission" date="2024-01" db="EMBL/GenBank/DDBJ databases">
        <title>A draft genome for a cacao thread blight-causing isolate of Paramarasmius palmivorus.</title>
        <authorList>
            <person name="Baruah I.K."/>
            <person name="Bukari Y."/>
            <person name="Amoako-Attah I."/>
            <person name="Meinhardt L.W."/>
            <person name="Bailey B.A."/>
            <person name="Cohen S.P."/>
        </authorList>
    </citation>
    <scope>NUCLEOTIDE SEQUENCE [LARGE SCALE GENOMIC DNA]</scope>
    <source>
        <strain evidence="1 2">GH-12</strain>
    </source>
</reference>
<organism evidence="1 2">
    <name type="scientific">Paramarasmius palmivorus</name>
    <dbReference type="NCBI Taxonomy" id="297713"/>
    <lineage>
        <taxon>Eukaryota</taxon>
        <taxon>Fungi</taxon>
        <taxon>Dikarya</taxon>
        <taxon>Basidiomycota</taxon>
        <taxon>Agaricomycotina</taxon>
        <taxon>Agaricomycetes</taxon>
        <taxon>Agaricomycetidae</taxon>
        <taxon>Agaricales</taxon>
        <taxon>Marasmiineae</taxon>
        <taxon>Marasmiaceae</taxon>
        <taxon>Paramarasmius</taxon>
    </lineage>
</organism>